<dbReference type="OrthoDB" id="2864393at2759"/>
<dbReference type="Proteomes" id="UP000054477">
    <property type="component" value="Unassembled WGS sequence"/>
</dbReference>
<reference evidence="2" key="2">
    <citation type="submission" date="2015-01" db="EMBL/GenBank/DDBJ databases">
        <title>Evolutionary Origins and Diversification of the Mycorrhizal Mutualists.</title>
        <authorList>
            <consortium name="DOE Joint Genome Institute"/>
            <consortium name="Mycorrhizal Genomics Consortium"/>
            <person name="Kohler A."/>
            <person name="Kuo A."/>
            <person name="Nagy L.G."/>
            <person name="Floudas D."/>
            <person name="Copeland A."/>
            <person name="Barry K.W."/>
            <person name="Cichocki N."/>
            <person name="Veneault-Fourrey C."/>
            <person name="LaButti K."/>
            <person name="Lindquist E.A."/>
            <person name="Lipzen A."/>
            <person name="Lundell T."/>
            <person name="Morin E."/>
            <person name="Murat C."/>
            <person name="Riley R."/>
            <person name="Ohm R."/>
            <person name="Sun H."/>
            <person name="Tunlid A."/>
            <person name="Henrissat B."/>
            <person name="Grigoriev I.V."/>
            <person name="Hibbett D.S."/>
            <person name="Martin F."/>
        </authorList>
    </citation>
    <scope>NUCLEOTIDE SEQUENCE [LARGE SCALE GENOMIC DNA]</scope>
    <source>
        <strain evidence="2">LaAM-08-1</strain>
    </source>
</reference>
<dbReference type="AlphaFoldDB" id="A0A0C9XDB2"/>
<evidence type="ECO:0000313" key="1">
    <source>
        <dbReference type="EMBL" id="KIK02866.1"/>
    </source>
</evidence>
<name>A0A0C9XDB2_9AGAR</name>
<dbReference type="EMBL" id="KN838586">
    <property type="protein sequence ID" value="KIK02866.1"/>
    <property type="molecule type" value="Genomic_DNA"/>
</dbReference>
<evidence type="ECO:0000313" key="2">
    <source>
        <dbReference type="Proteomes" id="UP000054477"/>
    </source>
</evidence>
<keyword evidence="2" id="KW-1185">Reference proteome</keyword>
<sequence length="425" mass="48422">MPSSPSLLQRFQTTFKRRGQPTTQSEKKMLSSDLVIQSNEWNIPLPPDLMYHIIDTYLATSTIIALCVSFPVLRPYCHPQPYRHITVYIRKGWLPSQKFYVKIGLSKCPPTLEKDNSILLSTLDNLGYADSEEARGVLSLVRDLTHDLTSIQLDITVKWNELDEYLKVYIFALLQRSGLSSVKLKYCDIPVKLLGVVQNLKTLDVDTSLGRPDNVSLSGERGKAYVEEVRLCGGLQYCLIGPGTPFDWSRLRAIEYHGYQDRPQGLLKLCSSSLQVLDLAIYEGGYINLGVLTDLRHLALSVSLTYSVEQTMYDNPGTYSSIEPFEWVPYILASCNGLNTVEKIVLILSTVDRQDLRRCDWLSVDKIFEREGTWMSLKEVLVVNCKDADYRKLQPNQLEYIEASPTPCLQAREVIKWRQYVKDGM</sequence>
<protein>
    <recommendedName>
        <fullName evidence="3">F-box domain-containing protein</fullName>
    </recommendedName>
</protein>
<gene>
    <name evidence="1" type="ORF">K443DRAFT_5763</name>
</gene>
<organism evidence="1 2">
    <name type="scientific">Laccaria amethystina LaAM-08-1</name>
    <dbReference type="NCBI Taxonomy" id="1095629"/>
    <lineage>
        <taxon>Eukaryota</taxon>
        <taxon>Fungi</taxon>
        <taxon>Dikarya</taxon>
        <taxon>Basidiomycota</taxon>
        <taxon>Agaricomycotina</taxon>
        <taxon>Agaricomycetes</taxon>
        <taxon>Agaricomycetidae</taxon>
        <taxon>Agaricales</taxon>
        <taxon>Agaricineae</taxon>
        <taxon>Hydnangiaceae</taxon>
        <taxon>Laccaria</taxon>
    </lineage>
</organism>
<accession>A0A0C9XDB2</accession>
<evidence type="ECO:0008006" key="3">
    <source>
        <dbReference type="Google" id="ProtNLM"/>
    </source>
</evidence>
<dbReference type="HOGENOM" id="CLU_035833_0_0_1"/>
<reference evidence="1 2" key="1">
    <citation type="submission" date="2014-04" db="EMBL/GenBank/DDBJ databases">
        <authorList>
            <consortium name="DOE Joint Genome Institute"/>
            <person name="Kuo A."/>
            <person name="Kohler A."/>
            <person name="Nagy L.G."/>
            <person name="Floudas D."/>
            <person name="Copeland A."/>
            <person name="Barry K.W."/>
            <person name="Cichocki N."/>
            <person name="Veneault-Fourrey C."/>
            <person name="LaButti K."/>
            <person name="Lindquist E.A."/>
            <person name="Lipzen A."/>
            <person name="Lundell T."/>
            <person name="Morin E."/>
            <person name="Murat C."/>
            <person name="Sun H."/>
            <person name="Tunlid A."/>
            <person name="Henrissat B."/>
            <person name="Grigoriev I.V."/>
            <person name="Hibbett D.S."/>
            <person name="Martin F."/>
            <person name="Nordberg H.P."/>
            <person name="Cantor M.N."/>
            <person name="Hua S.X."/>
        </authorList>
    </citation>
    <scope>NUCLEOTIDE SEQUENCE [LARGE SCALE GENOMIC DNA]</scope>
    <source>
        <strain evidence="1 2">LaAM-08-1</strain>
    </source>
</reference>
<proteinExistence type="predicted"/>